<name>A0A8K0G5B5_IGNLU</name>
<dbReference type="EMBL" id="VTPC01087293">
    <property type="protein sequence ID" value="KAF2886559.1"/>
    <property type="molecule type" value="Genomic_DNA"/>
</dbReference>
<evidence type="ECO:0000313" key="1">
    <source>
        <dbReference type="EMBL" id="KAF2886559.1"/>
    </source>
</evidence>
<dbReference type="PANTHER" id="PTHR21112:SF0">
    <property type="entry name" value="CHEMOSENSORY PROTEIN A 29A-RELATED"/>
    <property type="match status" value="1"/>
</dbReference>
<protein>
    <submittedName>
        <fullName evidence="1">Uncharacterized protein</fullName>
    </submittedName>
</protein>
<gene>
    <name evidence="1" type="ORF">ILUMI_19614</name>
</gene>
<comment type="caution">
    <text evidence="1">The sequence shown here is derived from an EMBL/GenBank/DDBJ whole genome shotgun (WGS) entry which is preliminary data.</text>
</comment>
<sequence>MDIAEVSWYNKSCLKSFEVAFVPYNRTQRVANSTIELLFDAGSDVILDVQFYKMMSNEYRFFPLTFSANICAEYMRNTCGLKDFAIKASNMNPCRLHKGKYYVHNVMPDFSRFPPHMPRGSYKVVSELSFHSIRCAQVDYYARVVDKPIDWKNIPKSSKYN</sequence>
<dbReference type="PANTHER" id="PTHR21112">
    <property type="entry name" value="CHEMOSENSORY PROTEIN A 29A-RELATED"/>
    <property type="match status" value="1"/>
</dbReference>
<organism evidence="1 2">
    <name type="scientific">Ignelater luminosus</name>
    <name type="common">Cucubano</name>
    <name type="synonym">Pyrophorus luminosus</name>
    <dbReference type="NCBI Taxonomy" id="2038154"/>
    <lineage>
        <taxon>Eukaryota</taxon>
        <taxon>Metazoa</taxon>
        <taxon>Ecdysozoa</taxon>
        <taxon>Arthropoda</taxon>
        <taxon>Hexapoda</taxon>
        <taxon>Insecta</taxon>
        <taxon>Pterygota</taxon>
        <taxon>Neoptera</taxon>
        <taxon>Endopterygota</taxon>
        <taxon>Coleoptera</taxon>
        <taxon>Polyphaga</taxon>
        <taxon>Elateriformia</taxon>
        <taxon>Elateroidea</taxon>
        <taxon>Elateridae</taxon>
        <taxon>Agrypninae</taxon>
        <taxon>Pyrophorini</taxon>
        <taxon>Ignelater</taxon>
    </lineage>
</organism>
<dbReference type="Proteomes" id="UP000801492">
    <property type="component" value="Unassembled WGS sequence"/>
</dbReference>
<reference evidence="1" key="1">
    <citation type="submission" date="2019-08" db="EMBL/GenBank/DDBJ databases">
        <title>The genome of the North American firefly Photinus pyralis.</title>
        <authorList>
            <consortium name="Photinus pyralis genome working group"/>
            <person name="Fallon T.R."/>
            <person name="Sander Lower S.E."/>
            <person name="Weng J.-K."/>
        </authorList>
    </citation>
    <scope>NUCLEOTIDE SEQUENCE</scope>
    <source>
        <strain evidence="1">TRF0915ILg1</strain>
        <tissue evidence="1">Whole body</tissue>
    </source>
</reference>
<evidence type="ECO:0000313" key="2">
    <source>
        <dbReference type="Proteomes" id="UP000801492"/>
    </source>
</evidence>
<proteinExistence type="predicted"/>
<accession>A0A8K0G5B5</accession>
<dbReference type="OrthoDB" id="8180029at2759"/>
<keyword evidence="2" id="KW-1185">Reference proteome</keyword>
<dbReference type="AlphaFoldDB" id="A0A8K0G5B5"/>